<keyword evidence="1" id="KW-1133">Transmembrane helix</keyword>
<feature type="transmembrane region" description="Helical" evidence="1">
    <location>
        <begin position="45"/>
        <end position="66"/>
    </location>
</feature>
<feature type="transmembrane region" description="Helical" evidence="1">
    <location>
        <begin position="12"/>
        <end position="33"/>
    </location>
</feature>
<organism evidence="3">
    <name type="scientific">marine metagenome</name>
    <dbReference type="NCBI Taxonomy" id="408172"/>
    <lineage>
        <taxon>unclassified sequences</taxon>
        <taxon>metagenomes</taxon>
        <taxon>ecological metagenomes</taxon>
    </lineage>
</organism>
<accession>A0A382QWR3</accession>
<feature type="transmembrane region" description="Helical" evidence="1">
    <location>
        <begin position="100"/>
        <end position="120"/>
    </location>
</feature>
<dbReference type="InterPro" id="IPR037185">
    <property type="entry name" value="EmrE-like"/>
</dbReference>
<keyword evidence="1" id="KW-0812">Transmembrane</keyword>
<dbReference type="AlphaFoldDB" id="A0A382QWR3"/>
<evidence type="ECO:0000259" key="2">
    <source>
        <dbReference type="Pfam" id="PF00892"/>
    </source>
</evidence>
<evidence type="ECO:0000256" key="1">
    <source>
        <dbReference type="SAM" id="Phobius"/>
    </source>
</evidence>
<dbReference type="EMBL" id="UINC01117480">
    <property type="protein sequence ID" value="SVC89929.1"/>
    <property type="molecule type" value="Genomic_DNA"/>
</dbReference>
<feature type="domain" description="EamA" evidence="2">
    <location>
        <begin position="1"/>
        <end position="119"/>
    </location>
</feature>
<reference evidence="3" key="1">
    <citation type="submission" date="2018-05" db="EMBL/GenBank/DDBJ databases">
        <authorList>
            <person name="Lanie J.A."/>
            <person name="Ng W.-L."/>
            <person name="Kazmierczak K.M."/>
            <person name="Andrzejewski T.M."/>
            <person name="Davidsen T.M."/>
            <person name="Wayne K.J."/>
            <person name="Tettelin H."/>
            <person name="Glass J.I."/>
            <person name="Rusch D."/>
            <person name="Podicherti R."/>
            <person name="Tsui H.-C.T."/>
            <person name="Winkler M.E."/>
        </authorList>
    </citation>
    <scope>NUCLEOTIDE SEQUENCE</scope>
</reference>
<feature type="non-terminal residue" evidence="3">
    <location>
        <position position="1"/>
    </location>
</feature>
<dbReference type="Pfam" id="PF00892">
    <property type="entry name" value="EamA"/>
    <property type="match status" value="1"/>
</dbReference>
<gene>
    <name evidence="3" type="ORF">METZ01_LOCUS342783</name>
</gene>
<keyword evidence="1" id="KW-0472">Membrane</keyword>
<proteinExistence type="predicted"/>
<dbReference type="Gene3D" id="1.10.3730.20">
    <property type="match status" value="1"/>
</dbReference>
<dbReference type="InterPro" id="IPR000620">
    <property type="entry name" value="EamA_dom"/>
</dbReference>
<sequence length="124" mass="13038">VLAKQVVEDVPALVGSSIGMLMGMLVLAVISTKDMISDRNASCRSFIWAGLAGLAAAGAIAFMFLAMSKAPVVVVAPLIAVNPLTAILFGQIFIRNMERLTPRILTGAFLVVIGVIIISLDRNV</sequence>
<evidence type="ECO:0000313" key="3">
    <source>
        <dbReference type="EMBL" id="SVC89929.1"/>
    </source>
</evidence>
<dbReference type="SUPFAM" id="SSF103481">
    <property type="entry name" value="Multidrug resistance efflux transporter EmrE"/>
    <property type="match status" value="1"/>
</dbReference>
<dbReference type="GO" id="GO:0016020">
    <property type="term" value="C:membrane"/>
    <property type="evidence" value="ECO:0007669"/>
    <property type="project" value="InterPro"/>
</dbReference>
<feature type="transmembrane region" description="Helical" evidence="1">
    <location>
        <begin position="72"/>
        <end position="93"/>
    </location>
</feature>
<protein>
    <recommendedName>
        <fullName evidence="2">EamA domain-containing protein</fullName>
    </recommendedName>
</protein>
<name>A0A382QWR3_9ZZZZ</name>